<dbReference type="Gene3D" id="3.30.2030.10">
    <property type="entry name" value="YwmB-like"/>
    <property type="match status" value="1"/>
</dbReference>
<evidence type="ECO:0000313" key="2">
    <source>
        <dbReference type="Proteomes" id="UP000053681"/>
    </source>
</evidence>
<dbReference type="SUPFAM" id="SSF143842">
    <property type="entry name" value="YwmB-like"/>
    <property type="match status" value="1"/>
</dbReference>
<dbReference type="InterPro" id="IPR014794">
    <property type="entry name" value="DUF1779"/>
</dbReference>
<evidence type="ECO:0000313" key="1">
    <source>
        <dbReference type="EMBL" id="KSU86255.1"/>
    </source>
</evidence>
<comment type="caution">
    <text evidence="1">The sequence shown here is derived from an EMBL/GenBank/DDBJ whole genome shotgun (WGS) entry which is preliminary data.</text>
</comment>
<keyword evidence="2" id="KW-1185">Reference proteome</keyword>
<sequence length="242" mass="28017">MKSVLILIIILSIYMPYHFAKGSDNEELNSMTKAAKQNGYTIREWNVYQKSSIGKVKNEKEYNLFINQIKKDLKGYKWESTKEIDHHFKLVGLKIDSKYRLSQRLVITAIKGKDGYDLERTHEITGQIWNEEVSDKVLSEAFDNSNQPQTFYNVRADMPMNKPNQDKLKSKSQKLVSDLSAKEVEGLTEGNFVSYSALSKKWNYSLKLKNNNKMNLQVANRFTEDDNKLTVTIGTPIIIKEY</sequence>
<organism evidence="1 2">
    <name type="scientific">Priestia veravalensis</name>
    <dbReference type="NCBI Taxonomy" id="1414648"/>
    <lineage>
        <taxon>Bacteria</taxon>
        <taxon>Bacillati</taxon>
        <taxon>Bacillota</taxon>
        <taxon>Bacilli</taxon>
        <taxon>Bacillales</taxon>
        <taxon>Bacillaceae</taxon>
        <taxon>Priestia</taxon>
    </lineage>
</organism>
<dbReference type="RefSeq" id="WP_062687385.1">
    <property type="nucleotide sequence ID" value="NZ_KQ758713.1"/>
</dbReference>
<dbReference type="EMBL" id="LNQP01000099">
    <property type="protein sequence ID" value="KSU86255.1"/>
    <property type="molecule type" value="Genomic_DNA"/>
</dbReference>
<accession>A0A0V8JGY6</accession>
<name>A0A0V8JGY6_9BACI</name>
<dbReference type="Pfam" id="PF08680">
    <property type="entry name" value="DUF1779"/>
    <property type="match status" value="1"/>
</dbReference>
<proteinExistence type="predicted"/>
<dbReference type="Gene3D" id="3.30.360.40">
    <property type="entry name" value="YwmB-like"/>
    <property type="match status" value="1"/>
</dbReference>
<dbReference type="InterPro" id="IPR036209">
    <property type="entry name" value="YwmB-like_sf"/>
</dbReference>
<dbReference type="Proteomes" id="UP000053681">
    <property type="component" value="Unassembled WGS sequence"/>
</dbReference>
<gene>
    <name evidence="1" type="ORF">AS180_19680</name>
</gene>
<protein>
    <recommendedName>
        <fullName evidence="3">TATA-box binding</fullName>
    </recommendedName>
</protein>
<reference evidence="1 2" key="1">
    <citation type="submission" date="2015-11" db="EMBL/GenBank/DDBJ databases">
        <title>Bacillus caseinolyticus sp nov.</title>
        <authorList>
            <person name="Dastager S.G."/>
            <person name="Mawlankar R."/>
        </authorList>
    </citation>
    <scope>NUCLEOTIDE SEQUENCE [LARGE SCALE GENOMIC DNA]</scope>
    <source>
        <strain evidence="1 2">SGD-V-76</strain>
    </source>
</reference>
<evidence type="ECO:0008006" key="3">
    <source>
        <dbReference type="Google" id="ProtNLM"/>
    </source>
</evidence>
<dbReference type="AlphaFoldDB" id="A0A0V8JGY6"/>